<evidence type="ECO:0000259" key="4">
    <source>
        <dbReference type="Pfam" id="PF14432"/>
    </source>
</evidence>
<sequence>MWVSLFVSSTVPLSAHLPQLRSRKKVTSARTLQIRTFETYKDQLIRQTEVGHVDEAISTLDLMSRANLTPDLTTYSVLLKSCIRTRNFRLGQLVHSRILESGLKLDSFVLNSLLSLYSKSGDQKMAEEIFESMGDTRDLVSWSAMISCYAHSGSNFEAVQKFVEMVQFGEHPNQFCFSAALRACSSREYAWMGLAIFAFLLKTGYFESDVCVGCALIDLFAKGFGDLGLAKNVFDAMHEKNSVSWTLMITRTAQMGSPEDAIEMLLDMVTEGYIPDSFTFSSTLSACSELGWLYIGQQLHSWLFKNDLWLDVYVGCSLVDMYAKCAAYNSMGDSRKAFDRMPEHNVMSWTAIITGYVQSGECGMEAIKLYLQMLTEAMVKPNHFTFAALLKACGNLLDPNLGVQIHNHLVKFGLSSDDCVVNSVISMYAKTDRMDDARKAFELLFEKNLVSYNTMIDGYARNLEPNEAFELYNQTKISGTCGDAFTFASLLSGAASIGAVGKGEQMHGRLLKAGFACNQHVCNSLVSMYARCGNIEAAFQVFEEMGDRNVVSWTSIITGFAKHGLANRALELFKKMLDFGVKPNEITYVAVLSACSHAGLIDDAWRHFHSMYNEVGIKPRMGHYACMVDALGRMGSLDTAAQFIKSMPFRADAHVWRSLLGACRVHGNTELGKLAAMEILEQEPNDPAALVLLSNLYASSGKWENVAKIRKSMKVQNLIKEAGCSWIEIAKKVHKFYVGDTKHPQAQQIYEELDQLGRRIREMGYVPDTNFVLHEVEEELKEQILSQHSEKIALAFGLISTSKSMPIRIFKNLRVCGDCHTAMKYISMATGREIVVRDYNRFHHIKDGKCSCNDYW</sequence>
<dbReference type="FunFam" id="1.25.40.10:FF:000285">
    <property type="entry name" value="Pentatricopeptide repeat-containing protein, chloroplastic"/>
    <property type="match status" value="1"/>
</dbReference>
<keyword evidence="6" id="KW-1185">Reference proteome</keyword>
<feature type="repeat" description="PPR" evidence="3">
    <location>
        <begin position="448"/>
        <end position="482"/>
    </location>
</feature>
<organism evidence="5 6">
    <name type="scientific">Dorcoceras hygrometricum</name>
    <dbReference type="NCBI Taxonomy" id="472368"/>
    <lineage>
        <taxon>Eukaryota</taxon>
        <taxon>Viridiplantae</taxon>
        <taxon>Streptophyta</taxon>
        <taxon>Embryophyta</taxon>
        <taxon>Tracheophyta</taxon>
        <taxon>Spermatophyta</taxon>
        <taxon>Magnoliopsida</taxon>
        <taxon>eudicotyledons</taxon>
        <taxon>Gunneridae</taxon>
        <taxon>Pentapetalae</taxon>
        <taxon>asterids</taxon>
        <taxon>lamiids</taxon>
        <taxon>Lamiales</taxon>
        <taxon>Gesneriaceae</taxon>
        <taxon>Didymocarpoideae</taxon>
        <taxon>Trichosporeae</taxon>
        <taxon>Loxocarpinae</taxon>
        <taxon>Dorcoceras</taxon>
    </lineage>
</organism>
<dbReference type="Pfam" id="PF13041">
    <property type="entry name" value="PPR_2"/>
    <property type="match status" value="4"/>
</dbReference>
<proteinExistence type="inferred from homology"/>
<feature type="repeat" description="PPR" evidence="3">
    <location>
        <begin position="106"/>
        <end position="136"/>
    </location>
</feature>
<dbReference type="Pfam" id="PF20431">
    <property type="entry name" value="E_motif"/>
    <property type="match status" value="1"/>
</dbReference>
<keyword evidence="2" id="KW-0677">Repeat</keyword>
<dbReference type="Pfam" id="PF14432">
    <property type="entry name" value="DYW_deaminase"/>
    <property type="match status" value="1"/>
</dbReference>
<evidence type="ECO:0000313" key="6">
    <source>
        <dbReference type="Proteomes" id="UP000250235"/>
    </source>
</evidence>
<dbReference type="InterPro" id="IPR011990">
    <property type="entry name" value="TPR-like_helical_dom_sf"/>
</dbReference>
<evidence type="ECO:0000256" key="1">
    <source>
        <dbReference type="ARBA" id="ARBA00006643"/>
    </source>
</evidence>
<dbReference type="EMBL" id="KV010132">
    <property type="protein sequence ID" value="KZV28462.1"/>
    <property type="molecule type" value="Genomic_DNA"/>
</dbReference>
<dbReference type="Gene3D" id="1.25.40.10">
    <property type="entry name" value="Tetratricopeptide repeat domain"/>
    <property type="match status" value="5"/>
</dbReference>
<protein>
    <submittedName>
        <fullName evidence="5">Pentatricopeptide repeat-containing protein chloroplastic-like</fullName>
    </submittedName>
</protein>
<feature type="repeat" description="PPR" evidence="3">
    <location>
        <begin position="584"/>
        <end position="619"/>
    </location>
</feature>
<dbReference type="Proteomes" id="UP000250235">
    <property type="component" value="Unassembled WGS sequence"/>
</dbReference>
<feature type="repeat" description="PPR" evidence="3">
    <location>
        <begin position="138"/>
        <end position="172"/>
    </location>
</feature>
<feature type="domain" description="DYW" evidence="4">
    <location>
        <begin position="764"/>
        <end position="856"/>
    </location>
</feature>
<dbReference type="FunFam" id="1.25.40.10:FF:000798">
    <property type="entry name" value="Pentatricopeptide repeat-containing protein At3g49170, chloroplastic"/>
    <property type="match status" value="1"/>
</dbReference>
<name>A0A2Z7B2D9_9LAMI</name>
<feature type="repeat" description="PPR" evidence="3">
    <location>
        <begin position="241"/>
        <end position="275"/>
    </location>
</feature>
<dbReference type="FunFam" id="1.25.40.10:FF:000366">
    <property type="entry name" value="Pentatricopeptide (PPR) repeat-containing protein"/>
    <property type="match status" value="1"/>
</dbReference>
<gene>
    <name evidence="5" type="ORF">F511_03265</name>
</gene>
<dbReference type="Pfam" id="PF13812">
    <property type="entry name" value="PPR_3"/>
    <property type="match status" value="1"/>
</dbReference>
<dbReference type="FunFam" id="1.25.40.10:FF:000381">
    <property type="entry name" value="Pentatricopeptide repeat-containing protein"/>
    <property type="match status" value="1"/>
</dbReference>
<evidence type="ECO:0000256" key="2">
    <source>
        <dbReference type="ARBA" id="ARBA00022737"/>
    </source>
</evidence>
<dbReference type="AlphaFoldDB" id="A0A2Z7B2D9"/>
<dbReference type="GO" id="GO:0009451">
    <property type="term" value="P:RNA modification"/>
    <property type="evidence" value="ECO:0007669"/>
    <property type="project" value="InterPro"/>
</dbReference>
<dbReference type="PANTHER" id="PTHR47926:SF522">
    <property type="entry name" value="TETRATRICOPEPTIDE REPEAT-LIKE SUPERFAMILY PROTEIN"/>
    <property type="match status" value="1"/>
</dbReference>
<dbReference type="PROSITE" id="PS51375">
    <property type="entry name" value="PPR"/>
    <property type="match status" value="9"/>
</dbReference>
<accession>A0A2Z7B2D9</accession>
<dbReference type="PANTHER" id="PTHR47926">
    <property type="entry name" value="PENTATRICOPEPTIDE REPEAT-CONTAINING PROTEIN"/>
    <property type="match status" value="1"/>
</dbReference>
<dbReference type="Pfam" id="PF20430">
    <property type="entry name" value="Eplus_motif"/>
    <property type="match status" value="1"/>
</dbReference>
<dbReference type="InterPro" id="IPR032867">
    <property type="entry name" value="DYW_dom"/>
</dbReference>
<dbReference type="Pfam" id="PF01535">
    <property type="entry name" value="PPR"/>
    <property type="match status" value="1"/>
</dbReference>
<comment type="similarity">
    <text evidence="1">Belongs to the PPR family. PCMP-H subfamily.</text>
</comment>
<dbReference type="InterPro" id="IPR002885">
    <property type="entry name" value="PPR_rpt"/>
</dbReference>
<evidence type="ECO:0000313" key="5">
    <source>
        <dbReference type="EMBL" id="KZV28462.1"/>
    </source>
</evidence>
<dbReference type="InterPro" id="IPR046848">
    <property type="entry name" value="E_motif"/>
</dbReference>
<dbReference type="InterPro" id="IPR046849">
    <property type="entry name" value="E2_motif"/>
</dbReference>
<feature type="repeat" description="PPR" evidence="3">
    <location>
        <begin position="345"/>
        <end position="380"/>
    </location>
</feature>
<dbReference type="OrthoDB" id="733157at2759"/>
<dbReference type="InterPro" id="IPR046960">
    <property type="entry name" value="PPR_At4g14850-like_plant"/>
</dbReference>
<feature type="repeat" description="PPR" evidence="3">
    <location>
        <begin position="549"/>
        <end position="583"/>
    </location>
</feature>
<dbReference type="GO" id="GO:0008270">
    <property type="term" value="F:zinc ion binding"/>
    <property type="evidence" value="ECO:0007669"/>
    <property type="project" value="InterPro"/>
</dbReference>
<feature type="repeat" description="PPR" evidence="3">
    <location>
        <begin position="71"/>
        <end position="105"/>
    </location>
</feature>
<evidence type="ECO:0000256" key="3">
    <source>
        <dbReference type="PROSITE-ProRule" id="PRU00708"/>
    </source>
</evidence>
<dbReference type="NCBIfam" id="TIGR00756">
    <property type="entry name" value="PPR"/>
    <property type="match status" value="5"/>
</dbReference>
<feature type="repeat" description="PPR" evidence="3">
    <location>
        <begin position="518"/>
        <end position="548"/>
    </location>
</feature>
<dbReference type="GO" id="GO:0003723">
    <property type="term" value="F:RNA binding"/>
    <property type="evidence" value="ECO:0007669"/>
    <property type="project" value="InterPro"/>
</dbReference>
<dbReference type="FunFam" id="1.25.40.10:FF:000436">
    <property type="entry name" value="Pentatricopeptide repeat-containing protein At5g39350 family"/>
    <property type="match status" value="1"/>
</dbReference>
<reference evidence="5 6" key="1">
    <citation type="journal article" date="2015" name="Proc. Natl. Acad. Sci. U.S.A.">
        <title>The resurrection genome of Boea hygrometrica: A blueprint for survival of dehydration.</title>
        <authorList>
            <person name="Xiao L."/>
            <person name="Yang G."/>
            <person name="Zhang L."/>
            <person name="Yang X."/>
            <person name="Zhao S."/>
            <person name="Ji Z."/>
            <person name="Zhou Q."/>
            <person name="Hu M."/>
            <person name="Wang Y."/>
            <person name="Chen M."/>
            <person name="Xu Y."/>
            <person name="Jin H."/>
            <person name="Xiao X."/>
            <person name="Hu G."/>
            <person name="Bao F."/>
            <person name="Hu Y."/>
            <person name="Wan P."/>
            <person name="Li L."/>
            <person name="Deng X."/>
            <person name="Kuang T."/>
            <person name="Xiang C."/>
            <person name="Zhu J.K."/>
            <person name="Oliver M.J."/>
            <person name="He Y."/>
        </authorList>
    </citation>
    <scope>NUCLEOTIDE SEQUENCE [LARGE SCALE GENOMIC DNA]</scope>
    <source>
        <strain evidence="6">cv. XS01</strain>
    </source>
</reference>